<name>A0A3P7X8U8_HELPZ</name>
<accession>A0A3P7X8U8</accession>
<dbReference type="OrthoDB" id="5874383at2759"/>
<dbReference type="Proteomes" id="UP000050761">
    <property type="component" value="Unassembled WGS sequence"/>
</dbReference>
<evidence type="ECO:0000313" key="3">
    <source>
        <dbReference type="Proteomes" id="UP000050761"/>
    </source>
</evidence>
<feature type="region of interest" description="Disordered" evidence="1">
    <location>
        <begin position="68"/>
        <end position="87"/>
    </location>
</feature>
<keyword evidence="3" id="KW-1185">Reference proteome</keyword>
<dbReference type="EMBL" id="UZAH01025789">
    <property type="protein sequence ID" value="VDO70541.1"/>
    <property type="molecule type" value="Genomic_DNA"/>
</dbReference>
<evidence type="ECO:0000256" key="1">
    <source>
        <dbReference type="SAM" id="MobiDB-lite"/>
    </source>
</evidence>
<proteinExistence type="predicted"/>
<dbReference type="WBParaSite" id="HPBE_0000699901-mRNA-1">
    <property type="protein sequence ID" value="HPBE_0000699901-mRNA-1"/>
    <property type="gene ID" value="HPBE_0000699901"/>
</dbReference>
<protein>
    <submittedName>
        <fullName evidence="4">HUN domain-containing protein</fullName>
    </submittedName>
</protein>
<sequence length="167" mass="18564">MIDQFYEDEDKDGEKHEKHDFAPISGDEFLRRDDSVKIGDGVKYKPKHKPTEDNDDIVKPVYVNEAKIGQENEEDMKDSDELSKPVGGPISVVAIAVRENAKEMEPAEEDYEPSSSFPINCHFTGQTTRMNEVVADVMATMVLTSPTVVVAVMVLAGGDEDDEADDR</sequence>
<dbReference type="AlphaFoldDB" id="A0A3P7X8U8"/>
<feature type="region of interest" description="Disordered" evidence="1">
    <location>
        <begin position="1"/>
        <end position="27"/>
    </location>
</feature>
<feature type="compositionally biased region" description="Basic and acidic residues" evidence="1">
    <location>
        <begin position="12"/>
        <end position="21"/>
    </location>
</feature>
<organism evidence="2">
    <name type="scientific">Heligmosomoides polygyrus</name>
    <name type="common">Parasitic roundworm</name>
    <dbReference type="NCBI Taxonomy" id="6339"/>
    <lineage>
        <taxon>Eukaryota</taxon>
        <taxon>Metazoa</taxon>
        <taxon>Ecdysozoa</taxon>
        <taxon>Nematoda</taxon>
        <taxon>Chromadorea</taxon>
        <taxon>Rhabditida</taxon>
        <taxon>Rhabditina</taxon>
        <taxon>Rhabditomorpha</taxon>
        <taxon>Strongyloidea</taxon>
        <taxon>Heligmosomidae</taxon>
        <taxon>Heligmosomoides</taxon>
    </lineage>
</organism>
<reference evidence="4" key="2">
    <citation type="submission" date="2019-09" db="UniProtKB">
        <authorList>
            <consortium name="WormBaseParasite"/>
        </authorList>
    </citation>
    <scope>IDENTIFICATION</scope>
</reference>
<evidence type="ECO:0000313" key="4">
    <source>
        <dbReference type="WBParaSite" id="HPBE_0000699901-mRNA-1"/>
    </source>
</evidence>
<gene>
    <name evidence="2" type="ORF">HPBE_LOCUS7000</name>
</gene>
<feature type="compositionally biased region" description="Acidic residues" evidence="1">
    <location>
        <begin position="1"/>
        <end position="11"/>
    </location>
</feature>
<reference evidence="2 3" key="1">
    <citation type="submission" date="2018-11" db="EMBL/GenBank/DDBJ databases">
        <authorList>
            <consortium name="Pathogen Informatics"/>
        </authorList>
    </citation>
    <scope>NUCLEOTIDE SEQUENCE [LARGE SCALE GENOMIC DNA]</scope>
</reference>
<evidence type="ECO:0000313" key="2">
    <source>
        <dbReference type="EMBL" id="VDO70541.1"/>
    </source>
</evidence>